<dbReference type="Gene3D" id="3.20.20.80">
    <property type="entry name" value="Glycosidases"/>
    <property type="match status" value="1"/>
</dbReference>
<evidence type="ECO:0000256" key="1">
    <source>
        <dbReference type="SAM" id="SignalP"/>
    </source>
</evidence>
<dbReference type="PROSITE" id="PS51910">
    <property type="entry name" value="GH18_2"/>
    <property type="match status" value="1"/>
</dbReference>
<dbReference type="EMBL" id="CM026428">
    <property type="protein sequence ID" value="KAG0566943.1"/>
    <property type="molecule type" value="Genomic_DNA"/>
</dbReference>
<dbReference type="PANTHER" id="PTHR46476:SF9">
    <property type="entry name" value="GH18 DOMAIN-CONTAINING PROTEIN"/>
    <property type="match status" value="1"/>
</dbReference>
<dbReference type="Proteomes" id="UP000822688">
    <property type="component" value="Chromosome 7"/>
</dbReference>
<dbReference type="Pfam" id="PF00704">
    <property type="entry name" value="Glyco_hydro_18"/>
    <property type="match status" value="1"/>
</dbReference>
<keyword evidence="1" id="KW-0732">Signal</keyword>
<dbReference type="GO" id="GO:0005975">
    <property type="term" value="P:carbohydrate metabolic process"/>
    <property type="evidence" value="ECO:0007669"/>
    <property type="project" value="InterPro"/>
</dbReference>
<dbReference type="PANTHER" id="PTHR46476">
    <property type="entry name" value="CHITINASE 2-LIKE"/>
    <property type="match status" value="1"/>
</dbReference>
<feature type="domain" description="GH18" evidence="2">
    <location>
        <begin position="41"/>
        <end position="309"/>
    </location>
</feature>
<comment type="caution">
    <text evidence="3">The sequence shown here is derived from an EMBL/GenBank/DDBJ whole genome shotgun (WGS) entry which is preliminary data.</text>
</comment>
<evidence type="ECO:0000259" key="2">
    <source>
        <dbReference type="PROSITE" id="PS51910"/>
    </source>
</evidence>
<dbReference type="SUPFAM" id="SSF51445">
    <property type="entry name" value="(Trans)glycosidases"/>
    <property type="match status" value="1"/>
</dbReference>
<feature type="signal peptide" evidence="1">
    <location>
        <begin position="1"/>
        <end position="24"/>
    </location>
</feature>
<gene>
    <name evidence="3" type="ORF">KC19_7G098700</name>
</gene>
<accession>A0A8T0H6I3</accession>
<reference evidence="3" key="1">
    <citation type="submission" date="2020-06" db="EMBL/GenBank/DDBJ databases">
        <title>WGS assembly of Ceratodon purpureus strain R40.</title>
        <authorList>
            <person name="Carey S.B."/>
            <person name="Jenkins J."/>
            <person name="Shu S."/>
            <person name="Lovell J.T."/>
            <person name="Sreedasyam A."/>
            <person name="Maumus F."/>
            <person name="Tiley G.P."/>
            <person name="Fernandez-Pozo N."/>
            <person name="Barry K."/>
            <person name="Chen C."/>
            <person name="Wang M."/>
            <person name="Lipzen A."/>
            <person name="Daum C."/>
            <person name="Saski C.A."/>
            <person name="Payton A.C."/>
            <person name="Mcbreen J.C."/>
            <person name="Conrad R.E."/>
            <person name="Kollar L.M."/>
            <person name="Olsson S."/>
            <person name="Huttunen S."/>
            <person name="Landis J.B."/>
            <person name="Wickett N.J."/>
            <person name="Johnson M.G."/>
            <person name="Rensing S.A."/>
            <person name="Grimwood J."/>
            <person name="Schmutz J."/>
            <person name="Mcdaniel S.F."/>
        </authorList>
    </citation>
    <scope>NUCLEOTIDE SEQUENCE</scope>
    <source>
        <strain evidence="3">R40</strain>
    </source>
</reference>
<protein>
    <recommendedName>
        <fullName evidence="2">GH18 domain-containing protein</fullName>
    </recommendedName>
</protein>
<feature type="chain" id="PRO_5035882239" description="GH18 domain-containing protein" evidence="1">
    <location>
        <begin position="25"/>
        <end position="309"/>
    </location>
</feature>
<name>A0A8T0H6I3_CERPU</name>
<keyword evidence="4" id="KW-1185">Reference proteome</keyword>
<proteinExistence type="predicted"/>
<dbReference type="InterPro" id="IPR001223">
    <property type="entry name" value="Glyco_hydro18_cat"/>
</dbReference>
<dbReference type="InterPro" id="IPR017853">
    <property type="entry name" value="GH"/>
</dbReference>
<dbReference type="OrthoDB" id="3012298at2759"/>
<evidence type="ECO:0000313" key="4">
    <source>
        <dbReference type="Proteomes" id="UP000822688"/>
    </source>
</evidence>
<organism evidence="3 4">
    <name type="scientific">Ceratodon purpureus</name>
    <name type="common">Fire moss</name>
    <name type="synonym">Dicranum purpureum</name>
    <dbReference type="NCBI Taxonomy" id="3225"/>
    <lineage>
        <taxon>Eukaryota</taxon>
        <taxon>Viridiplantae</taxon>
        <taxon>Streptophyta</taxon>
        <taxon>Embryophyta</taxon>
        <taxon>Bryophyta</taxon>
        <taxon>Bryophytina</taxon>
        <taxon>Bryopsida</taxon>
        <taxon>Dicranidae</taxon>
        <taxon>Pseudoditrichales</taxon>
        <taxon>Ditrichaceae</taxon>
        <taxon>Ceratodon</taxon>
    </lineage>
</organism>
<dbReference type="AlphaFoldDB" id="A0A8T0H6I3"/>
<evidence type="ECO:0000313" key="3">
    <source>
        <dbReference type="EMBL" id="KAG0566943.1"/>
    </source>
</evidence>
<sequence>MTSFRNLIALFIVLNVVTVQDVLATRLGPRHGGRSLLAHGNLLIEYIGASGDTSVQFTDVPLVGGVNYIFPLSFAIDVDAAGNPTNGVFSPYWTTTSLTPTAAQAFASANANVKISISLGGATHYVSPTLTQNVNWAEPADQNSWIQNAVTSITSLASQYSITAIDIDYENFPSGSTTFTNCIGQLITQLKNAGTITTASIAPFEQTRDVYTALFQQYGSVIDYVNWQFYANDFQTQTDYVNSFNDVATTFGADKLLASVEPGKTISGQEFIGAVQQISQLAGIMIFEADADKTNGFQETNNANAFLTS</sequence>